<dbReference type="InterPro" id="IPR012677">
    <property type="entry name" value="Nucleotide-bd_a/b_plait_sf"/>
</dbReference>
<evidence type="ECO:0000256" key="6">
    <source>
        <dbReference type="PROSITE-ProRule" id="PRU00176"/>
    </source>
</evidence>
<evidence type="ECO:0000256" key="3">
    <source>
        <dbReference type="ARBA" id="ARBA00022833"/>
    </source>
</evidence>
<dbReference type="InterPro" id="IPR035979">
    <property type="entry name" value="RBD_domain_sf"/>
</dbReference>
<dbReference type="EMBL" id="JAHRHJ020000004">
    <property type="protein sequence ID" value="KAH9317182.1"/>
    <property type="molecule type" value="Genomic_DNA"/>
</dbReference>
<evidence type="ECO:0000313" key="8">
    <source>
        <dbReference type="EMBL" id="KAH9317182.1"/>
    </source>
</evidence>
<evidence type="ECO:0000313" key="9">
    <source>
        <dbReference type="Proteomes" id="UP000824469"/>
    </source>
</evidence>
<evidence type="ECO:0000259" key="7">
    <source>
        <dbReference type="PROSITE" id="PS50102"/>
    </source>
</evidence>
<dbReference type="SMART" id="SM00360">
    <property type="entry name" value="RRM"/>
    <property type="match status" value="1"/>
</dbReference>
<dbReference type="Pfam" id="PF00076">
    <property type="entry name" value="RRM_1"/>
    <property type="match status" value="1"/>
</dbReference>
<dbReference type="PANTHER" id="PTHR24009">
    <property type="entry name" value="RNA-BINDING (RRM/RBD/RNP MOTIFS)"/>
    <property type="match status" value="1"/>
</dbReference>
<keyword evidence="1" id="KW-0479">Metal-binding</keyword>
<dbReference type="InterPro" id="IPR000504">
    <property type="entry name" value="RRM_dom"/>
</dbReference>
<dbReference type="SUPFAM" id="SSF54928">
    <property type="entry name" value="RNA-binding domain, RBD"/>
    <property type="match status" value="1"/>
</dbReference>
<feature type="non-terminal residue" evidence="8">
    <location>
        <position position="1"/>
    </location>
</feature>
<proteinExistence type="predicted"/>
<dbReference type="Proteomes" id="UP000824469">
    <property type="component" value="Unassembled WGS sequence"/>
</dbReference>
<reference evidence="8 9" key="1">
    <citation type="journal article" date="2021" name="Nat. Plants">
        <title>The Taxus genome provides insights into paclitaxel biosynthesis.</title>
        <authorList>
            <person name="Xiong X."/>
            <person name="Gou J."/>
            <person name="Liao Q."/>
            <person name="Li Y."/>
            <person name="Zhou Q."/>
            <person name="Bi G."/>
            <person name="Li C."/>
            <person name="Du R."/>
            <person name="Wang X."/>
            <person name="Sun T."/>
            <person name="Guo L."/>
            <person name="Liang H."/>
            <person name="Lu P."/>
            <person name="Wu Y."/>
            <person name="Zhang Z."/>
            <person name="Ro D.K."/>
            <person name="Shang Y."/>
            <person name="Huang S."/>
            <person name="Yan J."/>
        </authorList>
    </citation>
    <scope>NUCLEOTIDE SEQUENCE [LARGE SCALE GENOMIC DNA]</scope>
    <source>
        <strain evidence="8">Ta-2019</strain>
    </source>
</reference>
<keyword evidence="3" id="KW-0862">Zinc</keyword>
<feature type="domain" description="RRM" evidence="7">
    <location>
        <begin position="33"/>
        <end position="108"/>
    </location>
</feature>
<sequence length="114" mass="12957">QGGQHVIMLKHHDSAHAVRVSRRSNKSLDPRSRKVYLTFPPGSTFTSDDAEAYFRQFGPVRGVRMSHEEPPTYAFVEFYTSEGALSALCSTRAHYISGQKVMVKPYRQSFAYKL</sequence>
<dbReference type="GO" id="GO:0003723">
    <property type="term" value="F:RNA binding"/>
    <property type="evidence" value="ECO:0007669"/>
    <property type="project" value="UniProtKB-UniRule"/>
</dbReference>
<comment type="caution">
    <text evidence="8">The sequence shown here is derived from an EMBL/GenBank/DDBJ whole genome shotgun (WGS) entry which is preliminary data.</text>
</comment>
<dbReference type="PROSITE" id="PS50102">
    <property type="entry name" value="RRM"/>
    <property type="match status" value="1"/>
</dbReference>
<keyword evidence="9" id="KW-1185">Reference proteome</keyword>
<dbReference type="GO" id="GO:0003677">
    <property type="term" value="F:DNA binding"/>
    <property type="evidence" value="ECO:0007669"/>
    <property type="project" value="UniProtKB-KW"/>
</dbReference>
<organism evidence="8 9">
    <name type="scientific">Taxus chinensis</name>
    <name type="common">Chinese yew</name>
    <name type="synonym">Taxus wallichiana var. chinensis</name>
    <dbReference type="NCBI Taxonomy" id="29808"/>
    <lineage>
        <taxon>Eukaryota</taxon>
        <taxon>Viridiplantae</taxon>
        <taxon>Streptophyta</taxon>
        <taxon>Embryophyta</taxon>
        <taxon>Tracheophyta</taxon>
        <taxon>Spermatophyta</taxon>
        <taxon>Pinopsida</taxon>
        <taxon>Pinidae</taxon>
        <taxon>Conifers II</taxon>
        <taxon>Cupressales</taxon>
        <taxon>Taxaceae</taxon>
        <taxon>Taxus</taxon>
    </lineage>
</organism>
<keyword evidence="2" id="KW-0863">Zinc-finger</keyword>
<name>A0AA38LDT0_TAXCH</name>
<evidence type="ECO:0000256" key="4">
    <source>
        <dbReference type="ARBA" id="ARBA00022884"/>
    </source>
</evidence>
<evidence type="ECO:0000256" key="1">
    <source>
        <dbReference type="ARBA" id="ARBA00022723"/>
    </source>
</evidence>
<gene>
    <name evidence="8" type="ORF">KI387_018951</name>
</gene>
<evidence type="ECO:0000256" key="2">
    <source>
        <dbReference type="ARBA" id="ARBA00022771"/>
    </source>
</evidence>
<keyword evidence="4 6" id="KW-0694">RNA-binding</keyword>
<dbReference type="Gene3D" id="3.30.70.330">
    <property type="match status" value="1"/>
</dbReference>
<keyword evidence="5" id="KW-0238">DNA-binding</keyword>
<protein>
    <recommendedName>
        <fullName evidence="7">RRM domain-containing protein</fullName>
    </recommendedName>
</protein>
<dbReference type="GO" id="GO:0008270">
    <property type="term" value="F:zinc ion binding"/>
    <property type="evidence" value="ECO:0007669"/>
    <property type="project" value="UniProtKB-KW"/>
</dbReference>
<accession>A0AA38LDT0</accession>
<dbReference type="AlphaFoldDB" id="A0AA38LDT0"/>
<evidence type="ECO:0000256" key="5">
    <source>
        <dbReference type="ARBA" id="ARBA00023125"/>
    </source>
</evidence>